<evidence type="ECO:0000313" key="4">
    <source>
        <dbReference type="Proteomes" id="UP000582837"/>
    </source>
</evidence>
<comment type="similarity">
    <text evidence="1">Belongs to the short-chain dehydrogenases/reductases (SDR) family.</text>
</comment>
<dbReference type="AlphaFoldDB" id="A0A841GWA9"/>
<accession>A0A841GWA9</accession>
<dbReference type="FunFam" id="3.40.50.720:FF:000084">
    <property type="entry name" value="Short-chain dehydrogenase reductase"/>
    <property type="match status" value="1"/>
</dbReference>
<comment type="caution">
    <text evidence="3">The sequence shown here is derived from an EMBL/GenBank/DDBJ whole genome shotgun (WGS) entry which is preliminary data.</text>
</comment>
<protein>
    <submittedName>
        <fullName evidence="3">Pteridine reductase</fullName>
        <ecNumber evidence="3">1.5.1.33</ecNumber>
    </submittedName>
</protein>
<dbReference type="PRINTS" id="PR00080">
    <property type="entry name" value="SDRFAMILY"/>
</dbReference>
<proteinExistence type="inferred from homology"/>
<dbReference type="EMBL" id="JACHIA010000003">
    <property type="protein sequence ID" value="MBB6069893.1"/>
    <property type="molecule type" value="Genomic_DNA"/>
</dbReference>
<gene>
    <name evidence="3" type="ORF">HNQ61_001510</name>
</gene>
<reference evidence="3 4" key="1">
    <citation type="submission" date="2020-08" db="EMBL/GenBank/DDBJ databases">
        <title>Genomic Encyclopedia of Type Strains, Phase IV (KMG-IV): sequencing the most valuable type-strain genomes for metagenomic binning, comparative biology and taxonomic classification.</title>
        <authorList>
            <person name="Goeker M."/>
        </authorList>
    </citation>
    <scope>NUCLEOTIDE SEQUENCE [LARGE SCALE GENOMIC DNA]</scope>
    <source>
        <strain evidence="3 4">DSM 29007</strain>
    </source>
</reference>
<dbReference type="RefSeq" id="WP_170039419.1">
    <property type="nucleotide sequence ID" value="NZ_JABDTL010000002.1"/>
</dbReference>
<evidence type="ECO:0000256" key="2">
    <source>
        <dbReference type="ARBA" id="ARBA00023002"/>
    </source>
</evidence>
<dbReference type="InterPro" id="IPR036291">
    <property type="entry name" value="NAD(P)-bd_dom_sf"/>
</dbReference>
<dbReference type="Proteomes" id="UP000582837">
    <property type="component" value="Unassembled WGS sequence"/>
</dbReference>
<dbReference type="PANTHER" id="PTHR43639:SF1">
    <property type="entry name" value="SHORT-CHAIN DEHYDROGENASE_REDUCTASE FAMILY PROTEIN"/>
    <property type="match status" value="1"/>
</dbReference>
<dbReference type="InterPro" id="IPR002347">
    <property type="entry name" value="SDR_fam"/>
</dbReference>
<evidence type="ECO:0000313" key="3">
    <source>
        <dbReference type="EMBL" id="MBB6069893.1"/>
    </source>
</evidence>
<keyword evidence="2 3" id="KW-0560">Oxidoreductase</keyword>
<dbReference type="EC" id="1.5.1.33" evidence="3"/>
<dbReference type="Gene3D" id="3.40.50.720">
    <property type="entry name" value="NAD(P)-binding Rossmann-like Domain"/>
    <property type="match status" value="1"/>
</dbReference>
<organism evidence="3 4">
    <name type="scientific">Longimicrobium terrae</name>
    <dbReference type="NCBI Taxonomy" id="1639882"/>
    <lineage>
        <taxon>Bacteria</taxon>
        <taxon>Pseudomonadati</taxon>
        <taxon>Gemmatimonadota</taxon>
        <taxon>Longimicrobiia</taxon>
        <taxon>Longimicrobiales</taxon>
        <taxon>Longimicrobiaceae</taxon>
        <taxon>Longimicrobium</taxon>
    </lineage>
</organism>
<dbReference type="Pfam" id="PF13561">
    <property type="entry name" value="adh_short_C2"/>
    <property type="match status" value="1"/>
</dbReference>
<dbReference type="SUPFAM" id="SSF51735">
    <property type="entry name" value="NAD(P)-binding Rossmann-fold domains"/>
    <property type="match status" value="1"/>
</dbReference>
<keyword evidence="4" id="KW-1185">Reference proteome</keyword>
<sequence length="240" mass="25478">MSRTALVTGGAVRIGRAITEALAGAGYRVVIHYNSSSGPAEELRDAITAKGGEARIIGADLSRTDEVKRLADEAAAAFGGIDVLINSASVFPAEKLEETDEALWEQTMGVNLRAPFFLIRHLAHTLRERKGAVINMADLAGLQPWASYAAHSISKAGVVQMTKVAARSLAPEVRVNAIAPGAVLPPDDMSQEEVDRLARTAPLQRNGSPADVVRAVLYLLEADFVTGETLVVDGGRLLRT</sequence>
<dbReference type="PANTHER" id="PTHR43639">
    <property type="entry name" value="OXIDOREDUCTASE, SHORT-CHAIN DEHYDROGENASE/REDUCTASE FAMILY (AFU_ORTHOLOGUE AFUA_5G02870)"/>
    <property type="match status" value="1"/>
</dbReference>
<name>A0A841GWA9_9BACT</name>
<dbReference type="GO" id="GO:0047040">
    <property type="term" value="F:pteridine reductase activity"/>
    <property type="evidence" value="ECO:0007669"/>
    <property type="project" value="UniProtKB-EC"/>
</dbReference>
<dbReference type="PRINTS" id="PR00081">
    <property type="entry name" value="GDHRDH"/>
</dbReference>
<evidence type="ECO:0000256" key="1">
    <source>
        <dbReference type="ARBA" id="ARBA00006484"/>
    </source>
</evidence>